<keyword evidence="3" id="KW-1185">Reference proteome</keyword>
<dbReference type="AlphaFoldDB" id="A0A316VA93"/>
<evidence type="ECO:0000256" key="1">
    <source>
        <dbReference type="SAM" id="Phobius"/>
    </source>
</evidence>
<accession>A0A316VA93</accession>
<keyword evidence="1" id="KW-0472">Membrane</keyword>
<dbReference type="RefSeq" id="XP_025353673.1">
    <property type="nucleotide sequence ID" value="XM_025502565.1"/>
</dbReference>
<keyword evidence="1" id="KW-0812">Transmembrane</keyword>
<gene>
    <name evidence="2" type="ORF">FA14DRAFT_61536</name>
</gene>
<organism evidence="2 3">
    <name type="scientific">Meira miltonrushii</name>
    <dbReference type="NCBI Taxonomy" id="1280837"/>
    <lineage>
        <taxon>Eukaryota</taxon>
        <taxon>Fungi</taxon>
        <taxon>Dikarya</taxon>
        <taxon>Basidiomycota</taxon>
        <taxon>Ustilaginomycotina</taxon>
        <taxon>Exobasidiomycetes</taxon>
        <taxon>Exobasidiales</taxon>
        <taxon>Brachybasidiaceae</taxon>
        <taxon>Meira</taxon>
    </lineage>
</organism>
<sequence length="81" mass="9651">MTRFIIFGLLEDWFHFLDRDRQLPFFLFFFISYTAIIAKGFPIRRFNRTKSYLLKWQAYTKAGILSSFQQASEHNKGDSGC</sequence>
<dbReference type="EMBL" id="KZ819604">
    <property type="protein sequence ID" value="PWN33371.1"/>
    <property type="molecule type" value="Genomic_DNA"/>
</dbReference>
<keyword evidence="1" id="KW-1133">Transmembrane helix</keyword>
<protein>
    <submittedName>
        <fullName evidence="2">Uncharacterized protein</fullName>
    </submittedName>
</protein>
<dbReference type="GeneID" id="37024346"/>
<reference evidence="2 3" key="1">
    <citation type="journal article" date="2018" name="Mol. Biol. Evol.">
        <title>Broad Genomic Sampling Reveals a Smut Pathogenic Ancestry of the Fungal Clade Ustilaginomycotina.</title>
        <authorList>
            <person name="Kijpornyongpan T."/>
            <person name="Mondo S.J."/>
            <person name="Barry K."/>
            <person name="Sandor L."/>
            <person name="Lee J."/>
            <person name="Lipzen A."/>
            <person name="Pangilinan J."/>
            <person name="LaButti K."/>
            <person name="Hainaut M."/>
            <person name="Henrissat B."/>
            <person name="Grigoriev I.V."/>
            <person name="Spatafora J.W."/>
            <person name="Aime M.C."/>
        </authorList>
    </citation>
    <scope>NUCLEOTIDE SEQUENCE [LARGE SCALE GENOMIC DNA]</scope>
    <source>
        <strain evidence="2 3">MCA 3882</strain>
    </source>
</reference>
<evidence type="ECO:0000313" key="3">
    <source>
        <dbReference type="Proteomes" id="UP000245771"/>
    </source>
</evidence>
<feature type="transmembrane region" description="Helical" evidence="1">
    <location>
        <begin position="23"/>
        <end position="41"/>
    </location>
</feature>
<dbReference type="Proteomes" id="UP000245771">
    <property type="component" value="Unassembled WGS sequence"/>
</dbReference>
<dbReference type="InParanoid" id="A0A316VA93"/>
<name>A0A316VA93_9BASI</name>
<evidence type="ECO:0000313" key="2">
    <source>
        <dbReference type="EMBL" id="PWN33371.1"/>
    </source>
</evidence>
<proteinExistence type="predicted"/>